<gene>
    <name evidence="1" type="ORF">A7J05_19250</name>
    <name evidence="2" type="ORF">I8755_18000</name>
</gene>
<keyword evidence="3" id="KW-1185">Reference proteome</keyword>
<dbReference type="EMBL" id="CP015588">
    <property type="protein sequence ID" value="APY87573.1"/>
    <property type="molecule type" value="Genomic_DNA"/>
</dbReference>
<dbReference type="EMBL" id="CP065959">
    <property type="protein sequence ID" value="QQC90100.1"/>
    <property type="molecule type" value="Genomic_DNA"/>
</dbReference>
<evidence type="ECO:0000313" key="2">
    <source>
        <dbReference type="EMBL" id="QQC90100.1"/>
    </source>
</evidence>
<sequence length="62" mass="6045">MPAIALLAAVAAVAAEQLVQWKYGPMGIAGLLLLTVGLKAKSPACSSVGAGVLALMVTGPAL</sequence>
<evidence type="ECO:0000313" key="4">
    <source>
        <dbReference type="Proteomes" id="UP000596130"/>
    </source>
</evidence>
<organism evidence="2 4">
    <name type="scientific">Streptomyces alfalfae</name>
    <dbReference type="NCBI Taxonomy" id="1642299"/>
    <lineage>
        <taxon>Bacteria</taxon>
        <taxon>Bacillati</taxon>
        <taxon>Actinomycetota</taxon>
        <taxon>Actinomycetes</taxon>
        <taxon>Kitasatosporales</taxon>
        <taxon>Streptomycetaceae</taxon>
        <taxon>Streptomyces</taxon>
    </lineage>
</organism>
<name>A0A1P8TIW6_9ACTN</name>
<dbReference type="Proteomes" id="UP000187191">
    <property type="component" value="Chromosome"/>
</dbReference>
<evidence type="ECO:0000313" key="3">
    <source>
        <dbReference type="Proteomes" id="UP000187191"/>
    </source>
</evidence>
<dbReference type="RefSeq" id="WP_076685491.1">
    <property type="nucleotide sequence ID" value="NZ_CP015588.1"/>
</dbReference>
<accession>A0A1P8TIW6</accession>
<proteinExistence type="predicted"/>
<reference evidence="1 3" key="1">
    <citation type="submission" date="2016-05" db="EMBL/GenBank/DDBJ databases">
        <authorList>
            <person name="Gu J."/>
        </authorList>
    </citation>
    <scope>NUCLEOTIDE SEQUENCE [LARGE SCALE GENOMIC DNA]</scope>
    <source>
        <strain evidence="1 3">ACCC40021</strain>
    </source>
</reference>
<reference evidence="2 4" key="2">
    <citation type="submission" date="2020-12" db="EMBL/GenBank/DDBJ databases">
        <title>Identification and biosynthesis of polyene macrolides produced by Streptomyces alfalfae Men-myco-93-63.</title>
        <authorList>
            <person name="Liu D."/>
            <person name="Li Y."/>
            <person name="Liu L."/>
            <person name="Han X."/>
            <person name="Shen F."/>
        </authorList>
    </citation>
    <scope>NUCLEOTIDE SEQUENCE [LARGE SCALE GENOMIC DNA]</scope>
    <source>
        <strain evidence="2 4">Men-myco-93-63</strain>
    </source>
</reference>
<dbReference type="AlphaFoldDB" id="A0A1P8TIW6"/>
<dbReference type="Proteomes" id="UP000596130">
    <property type="component" value="Chromosome"/>
</dbReference>
<dbReference type="OrthoDB" id="4333217at2"/>
<protein>
    <submittedName>
        <fullName evidence="2">Uncharacterized protein</fullName>
    </submittedName>
</protein>
<evidence type="ECO:0000313" key="1">
    <source>
        <dbReference type="EMBL" id="APY87573.1"/>
    </source>
</evidence>
<dbReference type="KEGG" id="ssia:A7J05_19250"/>